<evidence type="ECO:0000256" key="1">
    <source>
        <dbReference type="SAM" id="MobiDB-lite"/>
    </source>
</evidence>
<keyword evidence="3" id="KW-1185">Reference proteome</keyword>
<organism evidence="2 3">
    <name type="scientific">Pleuronectes platessa</name>
    <name type="common">European plaice</name>
    <dbReference type="NCBI Taxonomy" id="8262"/>
    <lineage>
        <taxon>Eukaryota</taxon>
        <taxon>Metazoa</taxon>
        <taxon>Chordata</taxon>
        <taxon>Craniata</taxon>
        <taxon>Vertebrata</taxon>
        <taxon>Euteleostomi</taxon>
        <taxon>Actinopterygii</taxon>
        <taxon>Neopterygii</taxon>
        <taxon>Teleostei</taxon>
        <taxon>Neoteleostei</taxon>
        <taxon>Acanthomorphata</taxon>
        <taxon>Carangaria</taxon>
        <taxon>Pleuronectiformes</taxon>
        <taxon>Pleuronectoidei</taxon>
        <taxon>Pleuronectidae</taxon>
        <taxon>Pleuronectes</taxon>
    </lineage>
</organism>
<evidence type="ECO:0000313" key="3">
    <source>
        <dbReference type="Proteomes" id="UP001153269"/>
    </source>
</evidence>
<protein>
    <submittedName>
        <fullName evidence="2">Uncharacterized protein</fullName>
    </submittedName>
</protein>
<feature type="compositionally biased region" description="Polar residues" evidence="1">
    <location>
        <begin position="69"/>
        <end position="80"/>
    </location>
</feature>
<proteinExistence type="predicted"/>
<reference evidence="2" key="1">
    <citation type="submission" date="2020-03" db="EMBL/GenBank/DDBJ databases">
        <authorList>
            <person name="Weist P."/>
        </authorList>
    </citation>
    <scope>NUCLEOTIDE SEQUENCE</scope>
</reference>
<feature type="region of interest" description="Disordered" evidence="1">
    <location>
        <begin position="48"/>
        <end position="119"/>
    </location>
</feature>
<dbReference type="EMBL" id="CADEAL010000668">
    <property type="protein sequence ID" value="CAB1423620.1"/>
    <property type="molecule type" value="Genomic_DNA"/>
</dbReference>
<name>A0A9N7U2M1_PLEPL</name>
<feature type="compositionally biased region" description="Basic and acidic residues" evidence="1">
    <location>
        <begin position="91"/>
        <end position="104"/>
    </location>
</feature>
<evidence type="ECO:0000313" key="2">
    <source>
        <dbReference type="EMBL" id="CAB1423620.1"/>
    </source>
</evidence>
<accession>A0A9N7U2M1</accession>
<gene>
    <name evidence="2" type="ORF">PLEPLA_LOCUS11540</name>
</gene>
<sequence length="215" mass="23537">MNKGQERGREPKYSGYGSCTSGIIWNQALRSIVIVLLEYGGSACYWTNDRSGRLPTRPGTNAPDDTDSTGHSQLFNSNNVAIPGSWGKPKRGNDKWDGEDEKQVEGGAEFSELKEHTGRHAVCRRGKDNGVKAIKTQAKSIKKKEAALLGPISYSLLLAVATSNQVRSLHIVKIQLMYSAQTVGRAAVAPYGAEWEEKDGWVVVDTREQAEGRNC</sequence>
<comment type="caution">
    <text evidence="2">The sequence shown here is derived from an EMBL/GenBank/DDBJ whole genome shotgun (WGS) entry which is preliminary data.</text>
</comment>
<dbReference type="Proteomes" id="UP001153269">
    <property type="component" value="Unassembled WGS sequence"/>
</dbReference>
<dbReference type="AlphaFoldDB" id="A0A9N7U2M1"/>